<evidence type="ECO:0000313" key="4">
    <source>
        <dbReference type="Proteomes" id="UP000655016"/>
    </source>
</evidence>
<protein>
    <recommendedName>
        <fullName evidence="2">Tail specific protease domain-containing protein</fullName>
    </recommendedName>
</protein>
<proteinExistence type="predicted"/>
<organism evidence="3 4">
    <name type="scientific">Flavobacterium limi</name>
    <dbReference type="NCBI Taxonomy" id="2045105"/>
    <lineage>
        <taxon>Bacteria</taxon>
        <taxon>Pseudomonadati</taxon>
        <taxon>Bacteroidota</taxon>
        <taxon>Flavobacteriia</taxon>
        <taxon>Flavobacteriales</taxon>
        <taxon>Flavobacteriaceae</taxon>
        <taxon>Flavobacterium</taxon>
    </lineage>
</organism>
<accession>A0ABQ1UXL3</accession>
<dbReference type="InterPro" id="IPR029045">
    <property type="entry name" value="ClpP/crotonase-like_dom_sf"/>
</dbReference>
<sequence>MRIALIFIFFFWTIVSNAQTNTYLADLTALKTILQKTPSFKAQITGNKLAYYNTLYIRLASDTLSKPNSYIYFYNLSQLLFPLRDNHLGFYELPNYNDFKTKESIDRFTETKEFLNYPTSKINIDSLKTELLKKSTNSIEGIYYYDKFYSVGLFKSADKEYIGVVVDSDTKLWVKGQIAIHLYEYAPNLYKAIYGHPLYKSYILQTNEKYQNQSLINSYFYASYSQSIYSKQRQQMDYANLPKGSPKFELKNIHKDVQYLLIRTFQVDAATKEKSQQFYNSIQDSLKAPYVVLDLRNNEGGAEKEMKKFFLLLKKYVNHGRLYVLINNSTLSQAEIFTLALKKLANVITVGQTTKGMLTYGSNYGRRERLPSVRFEIYPTDMKGDEKFLQYEDYGITPDIVLRTDIDWIEQVIEVVQKN</sequence>
<gene>
    <name evidence="3" type="ORF">GCM10011518_42510</name>
</gene>
<dbReference type="Proteomes" id="UP000655016">
    <property type="component" value="Unassembled WGS sequence"/>
</dbReference>
<dbReference type="SMART" id="SM00245">
    <property type="entry name" value="TSPc"/>
    <property type="match status" value="1"/>
</dbReference>
<keyword evidence="4" id="KW-1185">Reference proteome</keyword>
<reference evidence="4" key="1">
    <citation type="journal article" date="2019" name="Int. J. Syst. Evol. Microbiol.">
        <title>The Global Catalogue of Microorganisms (GCM) 10K type strain sequencing project: providing services to taxonomists for standard genome sequencing and annotation.</title>
        <authorList>
            <consortium name="The Broad Institute Genomics Platform"/>
            <consortium name="The Broad Institute Genome Sequencing Center for Infectious Disease"/>
            <person name="Wu L."/>
            <person name="Ma J."/>
        </authorList>
    </citation>
    <scope>NUCLEOTIDE SEQUENCE [LARGE SCALE GENOMIC DNA]</scope>
    <source>
        <strain evidence="4">CGMCC 1.16060</strain>
    </source>
</reference>
<evidence type="ECO:0000259" key="2">
    <source>
        <dbReference type="SMART" id="SM00245"/>
    </source>
</evidence>
<dbReference type="RefSeq" id="WP_163396457.1">
    <property type="nucleotide sequence ID" value="NZ_BMKP01000013.1"/>
</dbReference>
<feature type="domain" description="Tail specific protease" evidence="2">
    <location>
        <begin position="223"/>
        <end position="403"/>
    </location>
</feature>
<comment type="caution">
    <text evidence="3">The sequence shown here is derived from an EMBL/GenBank/DDBJ whole genome shotgun (WGS) entry which is preliminary data.</text>
</comment>
<dbReference type="EMBL" id="BMKP01000013">
    <property type="protein sequence ID" value="GGF28661.1"/>
    <property type="molecule type" value="Genomic_DNA"/>
</dbReference>
<dbReference type="Gene3D" id="3.90.226.10">
    <property type="entry name" value="2-enoyl-CoA Hydratase, Chain A, domain 1"/>
    <property type="match status" value="2"/>
</dbReference>
<feature type="chain" id="PRO_5045629313" description="Tail specific protease domain-containing protein" evidence="1">
    <location>
        <begin position="19"/>
        <end position="419"/>
    </location>
</feature>
<feature type="signal peptide" evidence="1">
    <location>
        <begin position="1"/>
        <end position="18"/>
    </location>
</feature>
<dbReference type="InterPro" id="IPR005151">
    <property type="entry name" value="Tail-specific_protease"/>
</dbReference>
<keyword evidence="1" id="KW-0732">Signal</keyword>
<dbReference type="Pfam" id="PF03572">
    <property type="entry name" value="Peptidase_S41"/>
    <property type="match status" value="1"/>
</dbReference>
<evidence type="ECO:0000313" key="3">
    <source>
        <dbReference type="EMBL" id="GGF28661.1"/>
    </source>
</evidence>
<dbReference type="SUPFAM" id="SSF52096">
    <property type="entry name" value="ClpP/crotonase"/>
    <property type="match status" value="1"/>
</dbReference>
<name>A0ABQ1UXL3_9FLAO</name>
<evidence type="ECO:0000256" key="1">
    <source>
        <dbReference type="SAM" id="SignalP"/>
    </source>
</evidence>